<dbReference type="InterPro" id="IPR012000">
    <property type="entry name" value="Thiamin_PyroP_enz_cen_dom"/>
</dbReference>
<evidence type="ECO:0000256" key="1">
    <source>
        <dbReference type="ARBA" id="ARBA00007812"/>
    </source>
</evidence>
<feature type="domain" description="Thiamine pyrophosphate enzyme central" evidence="5">
    <location>
        <begin position="192"/>
        <end position="323"/>
    </location>
</feature>
<protein>
    <submittedName>
        <fullName evidence="8">Benzoylformate decarboxylase</fullName>
        <ecNumber evidence="8">4.1.1.7</ecNumber>
    </submittedName>
</protein>
<feature type="domain" description="Thiamine pyrophosphate enzyme N-terminal TPP-binding" evidence="7">
    <location>
        <begin position="5"/>
        <end position="106"/>
    </location>
</feature>
<gene>
    <name evidence="8" type="ORF">HLB44_13855</name>
</gene>
<feature type="region of interest" description="Disordered" evidence="4">
    <location>
        <begin position="326"/>
        <end position="345"/>
    </location>
</feature>
<dbReference type="PANTHER" id="PTHR18968">
    <property type="entry name" value="THIAMINE PYROPHOSPHATE ENZYMES"/>
    <property type="match status" value="1"/>
</dbReference>
<dbReference type="Pfam" id="PF02776">
    <property type="entry name" value="TPP_enzyme_N"/>
    <property type="match status" value="1"/>
</dbReference>
<dbReference type="RefSeq" id="WP_173123388.1">
    <property type="nucleotide sequence ID" value="NZ_JABRWJ010000004.1"/>
</dbReference>
<comment type="caution">
    <text evidence="8">The sequence shown here is derived from an EMBL/GenBank/DDBJ whole genome shotgun (WGS) entry which is preliminary data.</text>
</comment>
<evidence type="ECO:0000313" key="9">
    <source>
        <dbReference type="Proteomes" id="UP000737171"/>
    </source>
</evidence>
<evidence type="ECO:0000256" key="4">
    <source>
        <dbReference type="SAM" id="MobiDB-lite"/>
    </source>
</evidence>
<comment type="similarity">
    <text evidence="1 3">Belongs to the TPP enzyme family.</text>
</comment>
<evidence type="ECO:0000259" key="6">
    <source>
        <dbReference type="Pfam" id="PF02775"/>
    </source>
</evidence>
<organism evidence="8 9">
    <name type="scientific">Pseudaquabacterium terrae</name>
    <dbReference type="NCBI Taxonomy" id="2732868"/>
    <lineage>
        <taxon>Bacteria</taxon>
        <taxon>Pseudomonadati</taxon>
        <taxon>Pseudomonadota</taxon>
        <taxon>Betaproteobacteria</taxon>
        <taxon>Burkholderiales</taxon>
        <taxon>Sphaerotilaceae</taxon>
        <taxon>Pseudaquabacterium</taxon>
    </lineage>
</organism>
<dbReference type="CDD" id="cd07035">
    <property type="entry name" value="TPP_PYR_POX_like"/>
    <property type="match status" value="1"/>
</dbReference>
<dbReference type="NCBIfam" id="NF005485">
    <property type="entry name" value="PRK07092.1"/>
    <property type="match status" value="1"/>
</dbReference>
<evidence type="ECO:0000256" key="3">
    <source>
        <dbReference type="RuleBase" id="RU362132"/>
    </source>
</evidence>
<dbReference type="InterPro" id="IPR012001">
    <property type="entry name" value="Thiamin_PyroP_enz_TPP-bd_dom"/>
</dbReference>
<dbReference type="PANTHER" id="PTHR18968:SF133">
    <property type="entry name" value="BENZOYLFORMATE DECARBOXYLASE"/>
    <property type="match status" value="1"/>
</dbReference>
<feature type="domain" description="Thiamine pyrophosphate enzyme TPP-binding" evidence="6">
    <location>
        <begin position="382"/>
        <end position="524"/>
    </location>
</feature>
<accession>A0ABX2EHG4</accession>
<name>A0ABX2EHG4_9BURK</name>
<dbReference type="SUPFAM" id="SSF52518">
    <property type="entry name" value="Thiamin diphosphate-binding fold (THDP-binding)"/>
    <property type="match status" value="2"/>
</dbReference>
<dbReference type="InterPro" id="IPR000399">
    <property type="entry name" value="TPP-bd_CS"/>
</dbReference>
<dbReference type="CDD" id="cd02002">
    <property type="entry name" value="TPP_BFDC"/>
    <property type="match status" value="1"/>
</dbReference>
<dbReference type="Proteomes" id="UP000737171">
    <property type="component" value="Unassembled WGS sequence"/>
</dbReference>
<dbReference type="Gene3D" id="3.40.50.1220">
    <property type="entry name" value="TPP-binding domain"/>
    <property type="match status" value="1"/>
</dbReference>
<keyword evidence="2 3" id="KW-0786">Thiamine pyrophosphate</keyword>
<dbReference type="Gene3D" id="3.40.50.970">
    <property type="match status" value="2"/>
</dbReference>
<proteinExistence type="inferred from homology"/>
<evidence type="ECO:0000259" key="7">
    <source>
        <dbReference type="Pfam" id="PF02776"/>
    </source>
</evidence>
<keyword evidence="9" id="KW-1185">Reference proteome</keyword>
<dbReference type="PROSITE" id="PS00187">
    <property type="entry name" value="TPP_ENZYMES"/>
    <property type="match status" value="1"/>
</dbReference>
<dbReference type="InterPro" id="IPR029035">
    <property type="entry name" value="DHS-like_NAD/FAD-binding_dom"/>
</dbReference>
<dbReference type="Pfam" id="PF00205">
    <property type="entry name" value="TPP_enzyme_M"/>
    <property type="match status" value="1"/>
</dbReference>
<dbReference type="SUPFAM" id="SSF52467">
    <property type="entry name" value="DHS-like NAD/FAD-binding domain"/>
    <property type="match status" value="1"/>
</dbReference>
<dbReference type="Pfam" id="PF02775">
    <property type="entry name" value="TPP_enzyme_C"/>
    <property type="match status" value="1"/>
</dbReference>
<evidence type="ECO:0000256" key="2">
    <source>
        <dbReference type="ARBA" id="ARBA00023052"/>
    </source>
</evidence>
<reference evidence="8 9" key="1">
    <citation type="submission" date="2020-05" db="EMBL/GenBank/DDBJ databases">
        <title>Aquincola sp. isolate from soil.</title>
        <authorList>
            <person name="Han J."/>
            <person name="Kim D.-U."/>
        </authorList>
    </citation>
    <scope>NUCLEOTIDE SEQUENCE [LARGE SCALE GENOMIC DNA]</scope>
    <source>
        <strain evidence="8 9">S2</strain>
    </source>
</reference>
<dbReference type="InterPro" id="IPR011766">
    <property type="entry name" value="TPP_enzyme_TPP-bd"/>
</dbReference>
<dbReference type="InterPro" id="IPR045229">
    <property type="entry name" value="TPP_enz"/>
</dbReference>
<dbReference type="GO" id="GO:0050695">
    <property type="term" value="F:benzoylformate decarboxylase activity"/>
    <property type="evidence" value="ECO:0007669"/>
    <property type="project" value="UniProtKB-EC"/>
</dbReference>
<evidence type="ECO:0000313" key="8">
    <source>
        <dbReference type="EMBL" id="NRF68072.1"/>
    </source>
</evidence>
<dbReference type="EC" id="4.1.1.7" evidence="8"/>
<sequence>MSGPTVRDAVLALLRAHGITTIFGNPGSTELPLVRNFPPDFRYVLGLQESVVVGMADGFAQATRNAAFVNLHSAAGVGHAMGNLFTAHKNRTPLVVTAGQQARSMLPFEPFLYSAQATELPKPYVKWSCEPARAEDVPLALERGYHVAMQEPRGPVLVSIPADDWDRPAAPVVVRRVAQTTRPDAALLAQLGAALDACTRPVFVIGAAVDRGGAWDPVVALAERHRARVFAAPMSGRCGFPEDHALFAGFLPPLRERIVELLAGHDLVLSIGAPVFTYHVEGFGPHLPEAASLWLLTEDPTIAAWAPVGTALVGGLQPALAELLERPAPPPRDAPPLRSAAPHIAPPPPGERLSVAFVLQTLAALRDPASIVVEEAPSARTVMQRHLPFTCSETFYTMCSGGLGWGLPAAVGIALARPQAKVIALIGDGSSLYAIQALWSAAQLQLPMTFLILNNGRYAALQDFAPVFGFARDEPVPGTALPDIDFVGLARAQGCEAQRVKDAASLAEVLRAALAAPRPTLIDIEVA</sequence>
<dbReference type="InterPro" id="IPR029061">
    <property type="entry name" value="THDP-binding"/>
</dbReference>
<dbReference type="EMBL" id="JABRWJ010000004">
    <property type="protein sequence ID" value="NRF68072.1"/>
    <property type="molecule type" value="Genomic_DNA"/>
</dbReference>
<evidence type="ECO:0000259" key="5">
    <source>
        <dbReference type="Pfam" id="PF00205"/>
    </source>
</evidence>
<keyword evidence="8" id="KW-0456">Lyase</keyword>